<dbReference type="InterPro" id="IPR003890">
    <property type="entry name" value="MIF4G-like_typ-3"/>
</dbReference>
<gene>
    <name evidence="11" type="ORF">A4X03_0g4730</name>
    <name evidence="10" type="ORF">JKIAZH3_G5817</name>
</gene>
<feature type="compositionally biased region" description="Low complexity" evidence="8">
    <location>
        <begin position="246"/>
        <end position="294"/>
    </location>
</feature>
<feature type="region of interest" description="Disordered" evidence="8">
    <location>
        <begin position="1"/>
        <end position="31"/>
    </location>
</feature>
<keyword evidence="5" id="KW-0597">Phosphoprotein</keyword>
<dbReference type="EMBL" id="LWDD02000670">
    <property type="protein sequence ID" value="KAE8257273.1"/>
    <property type="molecule type" value="Genomic_DNA"/>
</dbReference>
<feature type="compositionally biased region" description="Basic and acidic residues" evidence="8">
    <location>
        <begin position="1778"/>
        <end position="1792"/>
    </location>
</feature>
<dbReference type="GO" id="GO:0003743">
    <property type="term" value="F:translation initiation factor activity"/>
    <property type="evidence" value="ECO:0007669"/>
    <property type="project" value="UniProtKB-KW"/>
</dbReference>
<reference evidence="10" key="3">
    <citation type="submission" date="2020-10" db="EMBL/GenBank/DDBJ databases">
        <authorList>
            <person name="Sedaghatjoo S."/>
        </authorList>
    </citation>
    <scope>NUCLEOTIDE SEQUENCE</scope>
    <source>
        <strain evidence="10">AZH3</strain>
    </source>
</reference>
<keyword evidence="7" id="KW-0648">Protein biosynthesis</keyword>
<feature type="compositionally biased region" description="Polar residues" evidence="8">
    <location>
        <begin position="295"/>
        <end position="340"/>
    </location>
</feature>
<sequence>MSKANTPNTFTNKPQAASAAATGASAPASRPTSAFNYAAAAAKSKPAATSFAAAAAAGVSSASQASSGAATPTTTGASTPGPSQQQQQQSASSSSSATPATAIPVPQNGSRPQGSSGALVNGAPQSSHNRRQSAVSVAKGQSGTLPIAVKSAGSRDSINFGSIAEANALLSSSPAAVPEAIRQPRQFGTVEAAKPDPNMNGGAAGNAAGDAAAQKASAPGSDAISAATPAVRTAKPNVNFHKLFQSSGPSSSSVPSSSTATSTTAGSSRPASGAASTQTATPSSSVVTTPAASQQSTPAHTPASLNATPSPAQRMPSSNLRPNGSQPFQPARTASGQHSGPGSRLPSGTPGNVPPSPFVPHNQQQQSQQQQQQQQPQGMQGQVQRSPNVQHAGLQPMHMGQQSWVPMYPAGAQYPGYQPHYGYQGPGGWQQPHQGYDMQGGASGAPRSPRHPNMPSSPMPPINGVPAASPMHSPGQTRTQPAGQGGIGIGQPPTPHTPHQRPPSFPSVGSGTFVPHGHAHGHTHSGSQHGSFSGPGGPNSPLPGGMAPMSPSARNFEPKRSSAIRIVDPNTKAALDLTGLAPKTVPASVSKFLANASGTGASTPGSSSGAPSPIPAPAVLSKPKTHDNFMEKVRSKLAAGKAESKVTEDREKADKEEAEKKAKDEAEQKAKKEEEDRKVKEEDERKAKEEAERKAKEAEEVEKEAKRKAEEEAKLKQKKDEEEAETKRKAEEETKRKAEEEESKRKAEEETKRKQEEEAAATATADAAAKKKQQEEAEAASAEQSKSTEDQAQALAKETTPTRPAPRPIETKGSYLRGGFSSADIEKLAREASSVPSTPHHEGMPRTPGGMPLATPRTPSTPGFAGLPAKPMSSLTSATSSGSIASIGNQSTIKLDLESLEKRKRPIVNPLDVSAANKVKDDGPLSAASVSLGSARRLHNLERVDYGKMLSPKPELNEDAAPGKYRYDRDFLLQFMDVVKDKPPALPSLSALGMDNASIAAMPPRTGSGRRASGIVGGPGSAIRAASTGLGIMGPGSAFGGKGGAPPKTSEERFAASSMRPAGAGATGSFGSGPMGAFNVGNRSQPLSRGGSGSNALPGRDDGRTKSTRGRQRDPNPSRGGHGGIQVNPPDKGGPTIPLDQVVPLTSSENRWMPQASRSTVKADSPEMVQRKVKALLNKLTLEKFESISTQILEWANKSVNETDGRTLRQVIALIFEKATDEASFSEMYARLCQKIYGELNPAISDANLNDQSGAPVAGGLLFRKYLLNRCQEDFERGWAARESSQEAAEKKKAEDLAKQERNKAAEEEAKAAAARGEEVKTEEKDAELLSEEYYELAKAKRRGLGLVRFIGELCKKAMLTERIMHHCVKQLLANTTEPEEEDIESLCKLLTTVGQMMDSPKYTGLMDIYFQRMHDIVDSGKINSRMRYMLVDVIELREKQKWIPRRAQANTGPKTIAQVHEEAKAQAQAKEAEHLARSRGGPVSRGGSRRGQPREGYGPGPGGPGGDGWATVGGGAPAPPPPRAKAGDLSGFGSITRTSSKGPLFGGPSNVFGKKLNKGPSEDGSTPPTRTNSSQNMFALLKDTEDTDGTPTPVQETAEGGRPKLKLAPRTLPLEDSNAPAAAGEGAEAEAEGAKDEDEGPAAMTDDEASKRIANDVKEFLEVKDVKSGVEGFTLLPVDRRSQAIAEFVDAAINKKEADVQNVTKLFHGLSEDSVVTEDQAADALKDTVTYLQDFEIDAPNAFTWIAGMLVALGLPRSRVEALAESMENEDNASPSPKEKLLAKFDERISA</sequence>
<dbReference type="Gene3D" id="1.25.40.180">
    <property type="match status" value="2"/>
</dbReference>
<proteinExistence type="inferred from homology"/>
<dbReference type="SUPFAM" id="SSF101489">
    <property type="entry name" value="Eukaryotic initiation factor 4f subunit eIF4g, eIF4e-binding domain"/>
    <property type="match status" value="1"/>
</dbReference>
<feature type="compositionally biased region" description="Low complexity" evidence="8">
    <location>
        <begin position="873"/>
        <end position="883"/>
    </location>
</feature>
<evidence type="ECO:0000313" key="10">
    <source>
        <dbReference type="EMBL" id="CAD6961916.1"/>
    </source>
</evidence>
<feature type="region of interest" description="Disordered" evidence="8">
    <location>
        <begin position="598"/>
        <end position="883"/>
    </location>
</feature>
<dbReference type="Proteomes" id="UP000836402">
    <property type="component" value="Unassembled WGS sequence"/>
</dbReference>
<protein>
    <recommendedName>
        <fullName evidence="9">MI domain-containing protein</fullName>
    </recommendedName>
</protein>
<dbReference type="Gene3D" id="1.20.970.30">
    <property type="entry name" value="eIF4G, eIF4E-binding domain"/>
    <property type="match status" value="1"/>
</dbReference>
<dbReference type="InterPro" id="IPR016024">
    <property type="entry name" value="ARM-type_fold"/>
</dbReference>
<feature type="region of interest" description="Disordered" evidence="8">
    <location>
        <begin position="425"/>
        <end position="557"/>
    </location>
</feature>
<feature type="compositionally biased region" description="Basic and acidic residues" evidence="8">
    <location>
        <begin position="642"/>
        <end position="757"/>
    </location>
</feature>
<dbReference type="Proteomes" id="UP000077671">
    <property type="component" value="Unassembled WGS sequence"/>
</dbReference>
<keyword evidence="3" id="KW-0963">Cytoplasm</keyword>
<dbReference type="CDD" id="cd22249">
    <property type="entry name" value="UDM1_RNF168_RNF169-like"/>
    <property type="match status" value="1"/>
</dbReference>
<evidence type="ECO:0000259" key="9">
    <source>
        <dbReference type="PROSITE" id="PS51366"/>
    </source>
</evidence>
<feature type="compositionally biased region" description="Low complexity" evidence="8">
    <location>
        <begin position="16"/>
        <end position="31"/>
    </location>
</feature>
<dbReference type="InterPro" id="IPR036211">
    <property type="entry name" value="eIF4G_eIF4E-bd_sf"/>
</dbReference>
<feature type="region of interest" description="Disordered" evidence="8">
    <location>
        <begin position="49"/>
        <end position="145"/>
    </location>
</feature>
<evidence type="ECO:0000256" key="2">
    <source>
        <dbReference type="ARBA" id="ARBA00005775"/>
    </source>
</evidence>
<comment type="caution">
    <text evidence="11">The sequence shown here is derived from an EMBL/GenBank/DDBJ whole genome shotgun (WGS) entry which is preliminary data.</text>
</comment>
<dbReference type="SUPFAM" id="SSF48371">
    <property type="entry name" value="ARM repeat"/>
    <property type="match status" value="2"/>
</dbReference>
<feature type="compositionally biased region" description="Low complexity" evidence="8">
    <location>
        <begin position="425"/>
        <end position="436"/>
    </location>
</feature>
<feature type="compositionally biased region" description="Polar residues" evidence="8">
    <location>
        <begin position="1"/>
        <end position="15"/>
    </location>
</feature>
<feature type="region of interest" description="Disordered" evidence="8">
    <location>
        <begin position="1037"/>
        <end position="1139"/>
    </location>
</feature>
<feature type="region of interest" description="Disordered" evidence="8">
    <location>
        <begin position="241"/>
        <end position="387"/>
    </location>
</feature>
<dbReference type="GO" id="GO:0010494">
    <property type="term" value="C:cytoplasmic stress granule"/>
    <property type="evidence" value="ECO:0007669"/>
    <property type="project" value="UniProtKB-ARBA"/>
</dbReference>
<accession>A0A177VH09</accession>
<evidence type="ECO:0000256" key="7">
    <source>
        <dbReference type="ARBA" id="ARBA00022917"/>
    </source>
</evidence>
<dbReference type="InterPro" id="IPR003891">
    <property type="entry name" value="Initiation_fac_eIF4g_MI"/>
</dbReference>
<evidence type="ECO:0000313" key="13">
    <source>
        <dbReference type="Proteomes" id="UP000836402"/>
    </source>
</evidence>
<comment type="similarity">
    <text evidence="2">Belongs to the eukaryotic initiation factor 4G family.</text>
</comment>
<dbReference type="PROSITE" id="PS51366">
    <property type="entry name" value="MI"/>
    <property type="match status" value="1"/>
</dbReference>
<feature type="compositionally biased region" description="Polar residues" evidence="8">
    <location>
        <begin position="107"/>
        <end position="144"/>
    </location>
</feature>
<reference evidence="11" key="1">
    <citation type="submission" date="2016-04" db="EMBL/GenBank/DDBJ databases">
        <authorList>
            <person name="Nguyen H.D."/>
            <person name="Kesanakurti P."/>
            <person name="Cullis J."/>
            <person name="Levesque C.A."/>
            <person name="Hambleton S."/>
        </authorList>
    </citation>
    <scope>NUCLEOTIDE SEQUENCE</scope>
    <source>
        <strain evidence="11">DAOMC 238032</strain>
    </source>
</reference>
<evidence type="ECO:0000313" key="11">
    <source>
        <dbReference type="EMBL" id="KAE8257273.1"/>
    </source>
</evidence>
<evidence type="ECO:0000256" key="1">
    <source>
        <dbReference type="ARBA" id="ARBA00004496"/>
    </source>
</evidence>
<feature type="compositionally biased region" description="Low complexity" evidence="8">
    <location>
        <begin position="363"/>
        <end position="384"/>
    </location>
</feature>
<feature type="compositionally biased region" description="Gly residues" evidence="8">
    <location>
        <begin position="1498"/>
        <end position="1517"/>
    </location>
</feature>
<evidence type="ECO:0000256" key="6">
    <source>
        <dbReference type="ARBA" id="ARBA00022884"/>
    </source>
</evidence>
<feature type="compositionally biased region" description="Basic and acidic residues" evidence="8">
    <location>
        <begin position="1461"/>
        <end position="1477"/>
    </location>
</feature>
<feature type="compositionally biased region" description="Low complexity" evidence="8">
    <location>
        <begin position="49"/>
        <end position="102"/>
    </location>
</feature>
<feature type="region of interest" description="Disordered" evidence="8">
    <location>
        <begin position="1766"/>
        <end position="1792"/>
    </location>
</feature>
<keyword evidence="4" id="KW-0396">Initiation factor</keyword>
<evidence type="ECO:0000256" key="3">
    <source>
        <dbReference type="ARBA" id="ARBA00022490"/>
    </source>
</evidence>
<feature type="region of interest" description="Disordered" evidence="8">
    <location>
        <begin position="188"/>
        <end position="229"/>
    </location>
</feature>
<feature type="compositionally biased region" description="Basic and acidic residues" evidence="8">
    <location>
        <begin position="1099"/>
        <end position="1116"/>
    </location>
</feature>
<dbReference type="FunFam" id="1.25.40.180:FF:000020">
    <property type="entry name" value="Eukaryotic translation initiation factor subunit"/>
    <property type="match status" value="1"/>
</dbReference>
<feature type="compositionally biased region" description="Polar residues" evidence="8">
    <location>
        <begin position="1564"/>
        <end position="1578"/>
    </location>
</feature>
<evidence type="ECO:0000256" key="5">
    <source>
        <dbReference type="ARBA" id="ARBA00022553"/>
    </source>
</evidence>
<evidence type="ECO:0000256" key="4">
    <source>
        <dbReference type="ARBA" id="ARBA00022540"/>
    </source>
</evidence>
<name>A0A177VH09_9BASI</name>
<dbReference type="EMBL" id="CAJHJG010007022">
    <property type="protein sequence ID" value="CAD6961916.1"/>
    <property type="molecule type" value="Genomic_DNA"/>
</dbReference>
<dbReference type="SMART" id="SM00543">
    <property type="entry name" value="MIF4G"/>
    <property type="match status" value="1"/>
</dbReference>
<dbReference type="Pfam" id="PF12152">
    <property type="entry name" value="eIF_4G1"/>
    <property type="match status" value="1"/>
</dbReference>
<reference evidence="11" key="2">
    <citation type="journal article" date="2019" name="IMA Fungus">
        <title>Genome sequencing and comparison of five Tilletia species to identify candidate genes for the detection of regulated species infecting wheat.</title>
        <authorList>
            <person name="Nguyen H.D.T."/>
            <person name="Sultana T."/>
            <person name="Kesanakurti P."/>
            <person name="Hambleton S."/>
        </authorList>
    </citation>
    <scope>NUCLEOTIDE SEQUENCE</scope>
    <source>
        <strain evidence="11">DAOMC 238032</strain>
    </source>
</reference>
<evidence type="ECO:0000313" key="12">
    <source>
        <dbReference type="Proteomes" id="UP000077671"/>
    </source>
</evidence>
<keyword evidence="6" id="KW-0694">RNA-binding</keyword>
<feature type="compositionally biased region" description="Low complexity" evidence="8">
    <location>
        <begin position="598"/>
        <end position="611"/>
    </location>
</feature>
<feature type="compositionally biased region" description="Pro residues" evidence="8">
    <location>
        <begin position="492"/>
        <end position="505"/>
    </location>
</feature>
<dbReference type="InterPro" id="IPR022745">
    <property type="entry name" value="eIF4G1_eIF4E-bd"/>
</dbReference>
<dbReference type="PANTHER" id="PTHR23253">
    <property type="entry name" value="EUKARYOTIC TRANSLATION INITIATION FACTOR 4 GAMMA"/>
    <property type="match status" value="1"/>
</dbReference>
<feature type="compositionally biased region" description="Low complexity" evidence="8">
    <location>
        <begin position="195"/>
        <end position="223"/>
    </location>
</feature>
<organism evidence="11 12">
    <name type="scientific">Tilletia caries</name>
    <name type="common">wheat bunt fungus</name>
    <dbReference type="NCBI Taxonomy" id="13290"/>
    <lineage>
        <taxon>Eukaryota</taxon>
        <taxon>Fungi</taxon>
        <taxon>Dikarya</taxon>
        <taxon>Basidiomycota</taxon>
        <taxon>Ustilaginomycotina</taxon>
        <taxon>Exobasidiomycetes</taxon>
        <taxon>Tilletiales</taxon>
        <taxon>Tilletiaceae</taxon>
        <taxon>Tilletia</taxon>
    </lineage>
</organism>
<dbReference type="GO" id="GO:0016281">
    <property type="term" value="C:eukaryotic translation initiation factor 4F complex"/>
    <property type="evidence" value="ECO:0007669"/>
    <property type="project" value="TreeGrafter"/>
</dbReference>
<keyword evidence="13" id="KW-1185">Reference proteome</keyword>
<dbReference type="CDD" id="cd22265">
    <property type="entry name" value="UDM1_RNF168"/>
    <property type="match status" value="1"/>
</dbReference>
<dbReference type="GO" id="GO:0003729">
    <property type="term" value="F:mRNA binding"/>
    <property type="evidence" value="ECO:0007669"/>
    <property type="project" value="TreeGrafter"/>
</dbReference>
<feature type="region of interest" description="Disordered" evidence="8">
    <location>
        <begin position="1282"/>
        <end position="1322"/>
    </location>
</feature>
<feature type="domain" description="MI" evidence="9">
    <location>
        <begin position="1649"/>
        <end position="1770"/>
    </location>
</feature>
<feature type="region of interest" description="Disordered" evidence="8">
    <location>
        <begin position="1461"/>
        <end position="1650"/>
    </location>
</feature>
<comment type="subcellular location">
    <subcellularLocation>
        <location evidence="1">Cytoplasm</location>
    </subcellularLocation>
</comment>
<dbReference type="Pfam" id="PF02854">
    <property type="entry name" value="MIF4G"/>
    <property type="match status" value="1"/>
</dbReference>
<evidence type="ECO:0000256" key="8">
    <source>
        <dbReference type="SAM" id="MobiDB-lite"/>
    </source>
</evidence>
<dbReference type="PANTHER" id="PTHR23253:SF9">
    <property type="entry name" value="EUKARYOTIC TRANSLATION INITIATION FACTOR 4 GAMMA 2"/>
    <property type="match status" value="1"/>
</dbReference>
<feature type="compositionally biased region" description="Acidic residues" evidence="8">
    <location>
        <begin position="1628"/>
        <end position="1641"/>
    </location>
</feature>
<feature type="compositionally biased region" description="Gly residues" evidence="8">
    <location>
        <begin position="1065"/>
        <end position="1074"/>
    </location>
</feature>
<feature type="compositionally biased region" description="Basic and acidic residues" evidence="8">
    <location>
        <begin position="624"/>
        <end position="634"/>
    </location>
</feature>